<keyword evidence="9" id="KW-1185">Reference proteome</keyword>
<dbReference type="Proteomes" id="UP001218412">
    <property type="component" value="Chromosome"/>
</dbReference>
<comment type="subcellular location">
    <subcellularLocation>
        <location evidence="1">Membrane</location>
    </subcellularLocation>
</comment>
<evidence type="ECO:0000256" key="3">
    <source>
        <dbReference type="ARBA" id="ARBA00022660"/>
    </source>
</evidence>
<gene>
    <name evidence="8" type="ORF">JHW45_11220</name>
</gene>
<evidence type="ECO:0000256" key="6">
    <source>
        <dbReference type="ARBA" id="ARBA00023136"/>
    </source>
</evidence>
<reference evidence="8 9" key="1">
    <citation type="submission" date="2021-01" db="EMBL/GenBank/DDBJ databases">
        <title>Biogeographic distribution of Paracoccus.</title>
        <authorList>
            <person name="Hollensteiner J."/>
            <person name="Leineberger J."/>
            <person name="Brinkhoff T."/>
            <person name="Daniel R."/>
        </authorList>
    </citation>
    <scope>NUCLEOTIDE SEQUENCE [LARGE SCALE GENOMIC DNA]</scope>
    <source>
        <strain evidence="8 9">LMG25392</strain>
    </source>
</reference>
<sequence length="169" mass="19372">MFDRRGHNRPPFRPRIPGMELRSPDVPMAIIYRPSRSATQSGPRPRHWILEFEPAQAAEIEPLMGWTATRDPYRPIRLSFPDRESAVEYAERMDWDYIVRDDERNSARRVREPIFRPLERLDGPVPRVKTGSRKPAPATEETDPVVLASLESFPASDPPAWTGTTIGGR</sequence>
<dbReference type="InterPro" id="IPR038532">
    <property type="entry name" value="NDUFS4-like_sf"/>
</dbReference>
<organism evidence="8 9">
    <name type="scientific">Paracoccus stylophorae</name>
    <dbReference type="NCBI Taxonomy" id="659350"/>
    <lineage>
        <taxon>Bacteria</taxon>
        <taxon>Pseudomonadati</taxon>
        <taxon>Pseudomonadota</taxon>
        <taxon>Alphaproteobacteria</taxon>
        <taxon>Rhodobacterales</taxon>
        <taxon>Paracoccaceae</taxon>
        <taxon>Paracoccus</taxon>
    </lineage>
</organism>
<evidence type="ECO:0000256" key="4">
    <source>
        <dbReference type="ARBA" id="ARBA00022946"/>
    </source>
</evidence>
<dbReference type="Pfam" id="PF04800">
    <property type="entry name" value="NDUS4"/>
    <property type="match status" value="1"/>
</dbReference>
<evidence type="ECO:0000256" key="5">
    <source>
        <dbReference type="ARBA" id="ARBA00022982"/>
    </source>
</evidence>
<dbReference type="RefSeq" id="WP_272857763.1">
    <property type="nucleotide sequence ID" value="NZ_CP067134.1"/>
</dbReference>
<feature type="region of interest" description="Disordered" evidence="7">
    <location>
        <begin position="121"/>
        <end position="169"/>
    </location>
</feature>
<evidence type="ECO:0000256" key="7">
    <source>
        <dbReference type="SAM" id="MobiDB-lite"/>
    </source>
</evidence>
<accession>A0ABY7ST36</accession>
<keyword evidence="2" id="KW-0813">Transport</keyword>
<protein>
    <submittedName>
        <fullName evidence="8">ETC complex I subunit</fullName>
    </submittedName>
</protein>
<name>A0ABY7ST36_9RHOB</name>
<keyword evidence="6" id="KW-0472">Membrane</keyword>
<keyword evidence="5" id="KW-0249">Electron transport</keyword>
<keyword evidence="4" id="KW-0809">Transit peptide</keyword>
<dbReference type="Gene3D" id="3.30.160.190">
    <property type="entry name" value="atu1810 like domain"/>
    <property type="match status" value="1"/>
</dbReference>
<proteinExistence type="predicted"/>
<evidence type="ECO:0000313" key="9">
    <source>
        <dbReference type="Proteomes" id="UP001218412"/>
    </source>
</evidence>
<keyword evidence="3" id="KW-0679">Respiratory chain</keyword>
<dbReference type="EMBL" id="CP067134">
    <property type="protein sequence ID" value="WCR09668.1"/>
    <property type="molecule type" value="Genomic_DNA"/>
</dbReference>
<dbReference type="InterPro" id="IPR006885">
    <property type="entry name" value="NADH_UbQ_FeS_4_mit-like"/>
</dbReference>
<evidence type="ECO:0000256" key="1">
    <source>
        <dbReference type="ARBA" id="ARBA00004370"/>
    </source>
</evidence>
<evidence type="ECO:0000313" key="8">
    <source>
        <dbReference type="EMBL" id="WCR09668.1"/>
    </source>
</evidence>
<evidence type="ECO:0000256" key="2">
    <source>
        <dbReference type="ARBA" id="ARBA00022448"/>
    </source>
</evidence>